<keyword evidence="4" id="KW-1185">Reference proteome</keyword>
<feature type="domain" description="PWWP" evidence="2">
    <location>
        <begin position="465"/>
        <end position="521"/>
    </location>
</feature>
<gene>
    <name evidence="3" type="ORF">LSTR_LSTR003603</name>
</gene>
<feature type="region of interest" description="Disordered" evidence="1">
    <location>
        <begin position="327"/>
        <end position="347"/>
    </location>
</feature>
<dbReference type="PANTHER" id="PTHR16112:SF22">
    <property type="entry name" value="PWWP DOMAIN-CONTAINING 2B"/>
    <property type="match status" value="1"/>
</dbReference>
<dbReference type="AlphaFoldDB" id="A0A482WL24"/>
<dbReference type="SMART" id="SM00293">
    <property type="entry name" value="PWWP"/>
    <property type="match status" value="1"/>
</dbReference>
<dbReference type="InParanoid" id="A0A482WL24"/>
<evidence type="ECO:0000313" key="3">
    <source>
        <dbReference type="EMBL" id="RZF34193.1"/>
    </source>
</evidence>
<feature type="region of interest" description="Disordered" evidence="1">
    <location>
        <begin position="143"/>
        <end position="163"/>
    </location>
</feature>
<dbReference type="CDD" id="cd20140">
    <property type="entry name" value="PWWP_PWWP2"/>
    <property type="match status" value="1"/>
</dbReference>
<dbReference type="GO" id="GO:0005634">
    <property type="term" value="C:nucleus"/>
    <property type="evidence" value="ECO:0007669"/>
    <property type="project" value="TreeGrafter"/>
</dbReference>
<comment type="caution">
    <text evidence="3">The sequence shown here is derived from an EMBL/GenBank/DDBJ whole genome shotgun (WGS) entry which is preliminary data.</text>
</comment>
<dbReference type="Pfam" id="PF00855">
    <property type="entry name" value="PWWP"/>
    <property type="match status" value="1"/>
</dbReference>
<feature type="compositionally biased region" description="Low complexity" evidence="1">
    <location>
        <begin position="542"/>
        <end position="565"/>
    </location>
</feature>
<evidence type="ECO:0000313" key="4">
    <source>
        <dbReference type="Proteomes" id="UP000291343"/>
    </source>
</evidence>
<dbReference type="InterPro" id="IPR000313">
    <property type="entry name" value="PWWP_dom"/>
</dbReference>
<feature type="region of interest" description="Disordered" evidence="1">
    <location>
        <begin position="414"/>
        <end position="439"/>
    </location>
</feature>
<dbReference type="SMR" id="A0A482WL24"/>
<sequence>MADLDILSRLKLLKNSKISVDVDEVLPDILVVTYSFESKVFKGVLLDSTKRNLPCGINGPPNFPDQIFSPKSEHAEDDKLVTVNQRFTYFQPPQQQQDKGIVNLHMRRAIKPPARYRGAKMTVRLRPRQVLCSKCRSICNENSENVDHSAGRGKKTPPFSENQTSNLDVRLLPAAAAATLIPRLSRLKPNEITNAINGKVPVPMPVVNSKPSLDVNYWLQANEANAKPAACDKPDIETDIEDDSDSKMVLRKKRSVGSMEDLWDESVFEEAAKRTKTTPVIKISFGSQGEGEVVKIPSKLQNCSESEAEDKQKVASAKAAKRALKKAKKEARRKLTSAPGSSPVYEALHYRRHRHKVKHKKKRKFELVKENEATEQSENQTVAEIKDRCLKQKLSISLRRLNATAYASASGSGAAAEADESGSSPATSHSSEEALPDFPPLPLAPLPLTQMAASTRNSDGRLLAVGDIVWGKIHGFPWWPGKVLNITLKDGVSGCQAHVAWYGSSTSSLMPCDQLSPFLETFKSRFNKKKKSSQYKEAIKQATSEASTSRNSSLSSSSSTATSVPSTASADAMPILTQLLCASPTQVHVVSYST</sequence>
<dbReference type="GO" id="GO:0010369">
    <property type="term" value="C:chromocenter"/>
    <property type="evidence" value="ECO:0007669"/>
    <property type="project" value="TreeGrafter"/>
</dbReference>
<dbReference type="SUPFAM" id="SSF63748">
    <property type="entry name" value="Tudor/PWWP/MBT"/>
    <property type="match status" value="1"/>
</dbReference>
<dbReference type="GO" id="GO:0003682">
    <property type="term" value="F:chromatin binding"/>
    <property type="evidence" value="ECO:0007669"/>
    <property type="project" value="TreeGrafter"/>
</dbReference>
<dbReference type="PANTHER" id="PTHR16112">
    <property type="entry name" value="METHYL-CPG BINDING PROTEIN, DROSOPHILA"/>
    <property type="match status" value="1"/>
</dbReference>
<dbReference type="STRING" id="195883.A0A482WL24"/>
<feature type="compositionally biased region" description="Low complexity" evidence="1">
    <location>
        <begin position="414"/>
        <end position="426"/>
    </location>
</feature>
<dbReference type="PROSITE" id="PS50812">
    <property type="entry name" value="PWWP"/>
    <property type="match status" value="1"/>
</dbReference>
<organism evidence="3 4">
    <name type="scientific">Laodelphax striatellus</name>
    <name type="common">Small brown planthopper</name>
    <name type="synonym">Delphax striatella</name>
    <dbReference type="NCBI Taxonomy" id="195883"/>
    <lineage>
        <taxon>Eukaryota</taxon>
        <taxon>Metazoa</taxon>
        <taxon>Ecdysozoa</taxon>
        <taxon>Arthropoda</taxon>
        <taxon>Hexapoda</taxon>
        <taxon>Insecta</taxon>
        <taxon>Pterygota</taxon>
        <taxon>Neoptera</taxon>
        <taxon>Paraneoptera</taxon>
        <taxon>Hemiptera</taxon>
        <taxon>Auchenorrhyncha</taxon>
        <taxon>Fulgoroidea</taxon>
        <taxon>Delphacidae</taxon>
        <taxon>Criomorphinae</taxon>
        <taxon>Laodelphax</taxon>
    </lineage>
</organism>
<evidence type="ECO:0000259" key="2">
    <source>
        <dbReference type="PROSITE" id="PS50812"/>
    </source>
</evidence>
<feature type="region of interest" description="Disordered" evidence="1">
    <location>
        <begin position="537"/>
        <end position="565"/>
    </location>
</feature>
<dbReference type="EMBL" id="QKKF02032524">
    <property type="protein sequence ID" value="RZF34193.1"/>
    <property type="molecule type" value="Genomic_DNA"/>
</dbReference>
<evidence type="ECO:0000256" key="1">
    <source>
        <dbReference type="SAM" id="MobiDB-lite"/>
    </source>
</evidence>
<dbReference type="Gene3D" id="2.30.30.140">
    <property type="match status" value="1"/>
</dbReference>
<reference evidence="3 4" key="1">
    <citation type="journal article" date="2017" name="Gigascience">
        <title>Genome sequence of the small brown planthopper, Laodelphax striatellus.</title>
        <authorList>
            <person name="Zhu J."/>
            <person name="Jiang F."/>
            <person name="Wang X."/>
            <person name="Yang P."/>
            <person name="Bao Y."/>
            <person name="Zhao W."/>
            <person name="Wang W."/>
            <person name="Lu H."/>
            <person name="Wang Q."/>
            <person name="Cui N."/>
            <person name="Li J."/>
            <person name="Chen X."/>
            <person name="Luo L."/>
            <person name="Yu J."/>
            <person name="Kang L."/>
            <person name="Cui F."/>
        </authorList>
    </citation>
    <scope>NUCLEOTIDE SEQUENCE [LARGE SCALE GENOMIC DNA]</scope>
    <source>
        <strain evidence="3">Lst14</strain>
    </source>
</reference>
<protein>
    <recommendedName>
        <fullName evidence="2">PWWP domain-containing protein</fullName>
    </recommendedName>
</protein>
<name>A0A482WL24_LAOST</name>
<dbReference type="OrthoDB" id="5964980at2759"/>
<proteinExistence type="predicted"/>
<dbReference type="Proteomes" id="UP000291343">
    <property type="component" value="Unassembled WGS sequence"/>
</dbReference>
<accession>A0A482WL24</accession>